<proteinExistence type="predicted"/>
<dbReference type="InterPro" id="IPR000073">
    <property type="entry name" value="AB_hydrolase_1"/>
</dbReference>
<keyword evidence="5" id="KW-0472">Membrane</keyword>
<dbReference type="InterPro" id="IPR029058">
    <property type="entry name" value="AB_hydrolase_fold"/>
</dbReference>
<feature type="compositionally biased region" description="Polar residues" evidence="4">
    <location>
        <begin position="364"/>
        <end position="379"/>
    </location>
</feature>
<dbReference type="GO" id="GO:0005737">
    <property type="term" value="C:cytoplasm"/>
    <property type="evidence" value="ECO:0007669"/>
    <property type="project" value="UniProtKB-SubCell"/>
</dbReference>
<dbReference type="PANTHER" id="PTHR15913">
    <property type="entry name" value="ACID CLUSTER PROTEIN 33"/>
    <property type="match status" value="1"/>
</dbReference>
<gene>
    <name evidence="7" type="ORF">EZV62_023598</name>
</gene>
<evidence type="ECO:0000259" key="6">
    <source>
        <dbReference type="Pfam" id="PF00561"/>
    </source>
</evidence>
<protein>
    <recommendedName>
        <fullName evidence="2">Maspardin</fullName>
    </recommendedName>
</protein>
<evidence type="ECO:0000256" key="2">
    <source>
        <dbReference type="ARBA" id="ARBA00020148"/>
    </source>
</evidence>
<reference evidence="8" key="1">
    <citation type="journal article" date="2019" name="Gigascience">
        <title>De novo genome assembly of the endangered Acer yangbiense, a plant species with extremely small populations endemic to Yunnan Province, China.</title>
        <authorList>
            <person name="Yang J."/>
            <person name="Wariss H.M."/>
            <person name="Tao L."/>
            <person name="Zhang R."/>
            <person name="Yun Q."/>
            <person name="Hollingsworth P."/>
            <person name="Dao Z."/>
            <person name="Luo G."/>
            <person name="Guo H."/>
            <person name="Ma Y."/>
            <person name="Sun W."/>
        </authorList>
    </citation>
    <scope>NUCLEOTIDE SEQUENCE [LARGE SCALE GENOMIC DNA]</scope>
    <source>
        <strain evidence="8">cv. Malutang</strain>
    </source>
</reference>
<comment type="subcellular location">
    <subcellularLocation>
        <location evidence="1">Cytoplasm</location>
    </subcellularLocation>
</comment>
<feature type="region of interest" description="Disordered" evidence="4">
    <location>
        <begin position="327"/>
        <end position="388"/>
    </location>
</feature>
<dbReference type="Pfam" id="PF00561">
    <property type="entry name" value="Abhydrolase_1"/>
    <property type="match status" value="1"/>
</dbReference>
<organism evidence="7 8">
    <name type="scientific">Acer yangbiense</name>
    <dbReference type="NCBI Taxonomy" id="1000413"/>
    <lineage>
        <taxon>Eukaryota</taxon>
        <taxon>Viridiplantae</taxon>
        <taxon>Streptophyta</taxon>
        <taxon>Embryophyta</taxon>
        <taxon>Tracheophyta</taxon>
        <taxon>Spermatophyta</taxon>
        <taxon>Magnoliopsida</taxon>
        <taxon>eudicotyledons</taxon>
        <taxon>Gunneridae</taxon>
        <taxon>Pentapetalae</taxon>
        <taxon>rosids</taxon>
        <taxon>malvids</taxon>
        <taxon>Sapindales</taxon>
        <taxon>Sapindaceae</taxon>
        <taxon>Hippocastanoideae</taxon>
        <taxon>Acereae</taxon>
        <taxon>Acer</taxon>
    </lineage>
</organism>
<sequence>MKGVFSAPGDFVYFKSQVPLHKIPIGTKQWRYYDFGPKVVPPLICLPGTAGTAEVYYKQIMSLSMKVVQIELSKSITHQCKSGFYTKKCAGSAPESVCAGYRVISVDIPRVWNHQEWIQAFEKFLDAIDVHHIHLYGTSLGGFLAQLFAQHRPRRVRSLVLSNTFLDTHSFAAAMPWAPMYVVVFLHNDRKPDIINVSWTPSFLLKRYVLTGIHDGPHEPFIADSVDFVVSQVETLSREDLASRLTLTADAASVGSLLLSDSNITIMDTNDYCATPQQLKDQLNERYPEARRASLKSGGDFPFLSRPDEVNLHLQLHLRRVGLEARPDLVRGTPKDDGAGSNPSEKNDEKEDPDNPPKDDGGNTESPSTESQLPTAPESSESRSIDDPPLSNAKFCLIGQQNIMQQPFALMRKRQTMAADVHLQFALEILVLYLVGSLYITSNYCGKFRQLV</sequence>
<dbReference type="Proteomes" id="UP000323000">
    <property type="component" value="Chromosome 11"/>
</dbReference>
<dbReference type="PANTHER" id="PTHR15913:SF0">
    <property type="entry name" value="MASPARDIN"/>
    <property type="match status" value="1"/>
</dbReference>
<evidence type="ECO:0000256" key="1">
    <source>
        <dbReference type="ARBA" id="ARBA00004496"/>
    </source>
</evidence>
<evidence type="ECO:0000313" key="8">
    <source>
        <dbReference type="Proteomes" id="UP000323000"/>
    </source>
</evidence>
<keyword evidence="5" id="KW-0812">Transmembrane</keyword>
<evidence type="ECO:0000256" key="5">
    <source>
        <dbReference type="SAM" id="Phobius"/>
    </source>
</evidence>
<dbReference type="AlphaFoldDB" id="A0A5C7H248"/>
<evidence type="ECO:0000313" key="7">
    <source>
        <dbReference type="EMBL" id="TXG51074.1"/>
    </source>
</evidence>
<name>A0A5C7H248_9ROSI</name>
<feature type="transmembrane region" description="Helical" evidence="5">
    <location>
        <begin position="421"/>
        <end position="440"/>
    </location>
</feature>
<evidence type="ECO:0000256" key="3">
    <source>
        <dbReference type="ARBA" id="ARBA00022490"/>
    </source>
</evidence>
<dbReference type="SUPFAM" id="SSF53474">
    <property type="entry name" value="alpha/beta-Hydrolases"/>
    <property type="match status" value="1"/>
</dbReference>
<dbReference type="OrthoDB" id="10264550at2759"/>
<keyword evidence="8" id="KW-1185">Reference proteome</keyword>
<keyword evidence="5" id="KW-1133">Transmembrane helix</keyword>
<feature type="domain" description="AB hydrolase-1" evidence="6">
    <location>
        <begin position="41"/>
        <end position="175"/>
    </location>
</feature>
<evidence type="ECO:0000256" key="4">
    <source>
        <dbReference type="SAM" id="MobiDB-lite"/>
    </source>
</evidence>
<feature type="compositionally biased region" description="Basic and acidic residues" evidence="4">
    <location>
        <begin position="327"/>
        <end position="338"/>
    </location>
</feature>
<keyword evidence="3" id="KW-0963">Cytoplasm</keyword>
<accession>A0A5C7H248</accession>
<feature type="compositionally biased region" description="Basic and acidic residues" evidence="4">
    <location>
        <begin position="345"/>
        <end position="361"/>
    </location>
</feature>
<dbReference type="InterPro" id="IPR026151">
    <property type="entry name" value="Maspardin"/>
</dbReference>
<dbReference type="Gene3D" id="3.40.50.1820">
    <property type="entry name" value="alpha/beta hydrolase"/>
    <property type="match status" value="1"/>
</dbReference>
<comment type="caution">
    <text evidence="7">The sequence shown here is derived from an EMBL/GenBank/DDBJ whole genome shotgun (WGS) entry which is preliminary data.</text>
</comment>
<dbReference type="EMBL" id="VAHF01000011">
    <property type="protein sequence ID" value="TXG51074.1"/>
    <property type="molecule type" value="Genomic_DNA"/>
</dbReference>